<protein>
    <submittedName>
        <fullName evidence="5">Homeobox protein cut-like 2</fullName>
    </submittedName>
</protein>
<dbReference type="OrthoDB" id="10257567at2759"/>
<name>A0A7F8R1J2_LEPWE</name>
<sequence>MVMAEQREGTSPAGPTLTEGSRLPGIPSKALLTETLLQRNEAEKQKGLQEVQITLAARLGEAEEKIKVLHSALKATQTELLELRRKYDEEAASKADEVGLIMTNLEKANQRAEAAQREVESLREQLASVNSSIRLACCSPQGPSGCWTVSLRT</sequence>
<reference evidence="5" key="1">
    <citation type="submission" date="2025-08" db="UniProtKB">
        <authorList>
            <consortium name="RefSeq"/>
        </authorList>
    </citation>
    <scope>IDENTIFICATION</scope>
    <source>
        <tissue evidence="5">Liver</tissue>
    </source>
</reference>
<evidence type="ECO:0000256" key="2">
    <source>
        <dbReference type="SAM" id="Coils"/>
    </source>
</evidence>
<dbReference type="Gene3D" id="1.20.5.170">
    <property type="match status" value="1"/>
</dbReference>
<organism evidence="4 5">
    <name type="scientific">Leptonychotes weddellii</name>
    <name type="common">Weddell seal</name>
    <name type="synonym">Otaria weddellii</name>
    <dbReference type="NCBI Taxonomy" id="9713"/>
    <lineage>
        <taxon>Eukaryota</taxon>
        <taxon>Metazoa</taxon>
        <taxon>Chordata</taxon>
        <taxon>Craniata</taxon>
        <taxon>Vertebrata</taxon>
        <taxon>Euteleostomi</taxon>
        <taxon>Mammalia</taxon>
        <taxon>Eutheria</taxon>
        <taxon>Laurasiatheria</taxon>
        <taxon>Carnivora</taxon>
        <taxon>Caniformia</taxon>
        <taxon>Pinnipedia</taxon>
        <taxon>Phocidae</taxon>
        <taxon>Monachinae</taxon>
        <taxon>Lobodontini</taxon>
        <taxon>Leptonychotes</taxon>
    </lineage>
</organism>
<accession>A0A7F8R1J2</accession>
<proteinExistence type="predicted"/>
<dbReference type="PANTHER" id="PTHR14043">
    <property type="entry name" value="CCAAT DISPLACEMENT PROTEIN-RELATED"/>
    <property type="match status" value="1"/>
</dbReference>
<dbReference type="KEGG" id="lww:115941711"/>
<evidence type="ECO:0000256" key="1">
    <source>
        <dbReference type="ARBA" id="ARBA00023054"/>
    </source>
</evidence>
<evidence type="ECO:0000313" key="4">
    <source>
        <dbReference type="Proteomes" id="UP000245341"/>
    </source>
</evidence>
<dbReference type="PANTHER" id="PTHR14043:SF5">
    <property type="entry name" value="HOMEOBOX PROTEIN CUT-LIKE 2"/>
    <property type="match status" value="1"/>
</dbReference>
<dbReference type="RefSeq" id="XP_030886518.1">
    <property type="nucleotide sequence ID" value="XM_031030658.1"/>
</dbReference>
<dbReference type="GO" id="GO:0005634">
    <property type="term" value="C:nucleus"/>
    <property type="evidence" value="ECO:0007669"/>
    <property type="project" value="TreeGrafter"/>
</dbReference>
<evidence type="ECO:0000256" key="3">
    <source>
        <dbReference type="SAM" id="MobiDB-lite"/>
    </source>
</evidence>
<feature type="region of interest" description="Disordered" evidence="3">
    <location>
        <begin position="1"/>
        <end position="25"/>
    </location>
</feature>
<keyword evidence="4" id="KW-1185">Reference proteome</keyword>
<dbReference type="GeneID" id="115941711"/>
<dbReference type="Proteomes" id="UP000245341">
    <property type="component" value="Unplaced"/>
</dbReference>
<dbReference type="GO" id="GO:0000977">
    <property type="term" value="F:RNA polymerase II transcription regulatory region sequence-specific DNA binding"/>
    <property type="evidence" value="ECO:0007669"/>
    <property type="project" value="TreeGrafter"/>
</dbReference>
<dbReference type="GO" id="GO:0000981">
    <property type="term" value="F:DNA-binding transcription factor activity, RNA polymerase II-specific"/>
    <property type="evidence" value="ECO:0007669"/>
    <property type="project" value="TreeGrafter"/>
</dbReference>
<gene>
    <name evidence="5" type="primary">LOC115941711</name>
</gene>
<dbReference type="SUPFAM" id="SSF57997">
    <property type="entry name" value="Tropomyosin"/>
    <property type="match status" value="1"/>
</dbReference>
<feature type="coiled-coil region" evidence="2">
    <location>
        <begin position="59"/>
        <end position="132"/>
    </location>
</feature>
<keyword evidence="1 2" id="KW-0175">Coiled coil</keyword>
<dbReference type="AlphaFoldDB" id="A0A7F8R1J2"/>
<evidence type="ECO:0000313" key="5">
    <source>
        <dbReference type="RefSeq" id="XP_030886518.1"/>
    </source>
</evidence>